<keyword evidence="8 10" id="KW-0675">Receptor</keyword>
<dbReference type="PANTHER" id="PTHR21137:SF35">
    <property type="entry name" value="ODORANT RECEPTOR 19A-RELATED"/>
    <property type="match status" value="1"/>
</dbReference>
<evidence type="ECO:0000256" key="10">
    <source>
        <dbReference type="RuleBase" id="RU351113"/>
    </source>
</evidence>
<gene>
    <name evidence="11" type="primary">OR6</name>
</gene>
<feature type="transmembrane region" description="Helical" evidence="10">
    <location>
        <begin position="43"/>
        <end position="62"/>
    </location>
</feature>
<evidence type="ECO:0000256" key="3">
    <source>
        <dbReference type="ARBA" id="ARBA00022606"/>
    </source>
</evidence>
<evidence type="ECO:0000256" key="4">
    <source>
        <dbReference type="ARBA" id="ARBA00022692"/>
    </source>
</evidence>
<feature type="transmembrane region" description="Helical" evidence="10">
    <location>
        <begin position="186"/>
        <end position="206"/>
    </location>
</feature>
<protein>
    <recommendedName>
        <fullName evidence="10">Odorant receptor</fullName>
    </recommendedName>
</protein>
<evidence type="ECO:0000256" key="5">
    <source>
        <dbReference type="ARBA" id="ARBA00022725"/>
    </source>
</evidence>
<dbReference type="InterPro" id="IPR004117">
    <property type="entry name" value="7tm6_olfct_rcpt"/>
</dbReference>
<evidence type="ECO:0000256" key="9">
    <source>
        <dbReference type="ARBA" id="ARBA00023224"/>
    </source>
</evidence>
<comment type="caution">
    <text evidence="10">Lacks conserved residue(s) required for the propagation of feature annotation.</text>
</comment>
<keyword evidence="2" id="KW-1003">Cell membrane</keyword>
<keyword evidence="3 10" id="KW-0716">Sensory transduction</keyword>
<keyword evidence="4 10" id="KW-0812">Transmembrane</keyword>
<evidence type="ECO:0000256" key="8">
    <source>
        <dbReference type="ARBA" id="ARBA00023170"/>
    </source>
</evidence>
<name>A0A2K8GKQ5_9NEOP</name>
<reference evidence="11" key="2">
    <citation type="journal article" date="2017" name="Front. Physiol.">
        <title>Identification and Expression Profiling of Chemosensory Genes in Dendrolimus punctatus Walker.</title>
        <authorList>
            <person name="Zhang S.F."/>
            <person name="Liu H.H."/>
            <person name="Kong X.B."/>
            <person name="Wang H.B."/>
            <person name="Liu F."/>
            <person name="Zhang Z."/>
        </authorList>
    </citation>
    <scope>NUCLEOTIDE SEQUENCE</scope>
</reference>
<keyword evidence="6 10" id="KW-1133">Transmembrane helix</keyword>
<dbReference type="EMBL" id="KX585325">
    <property type="protein sequence ID" value="ARO70218.1"/>
    <property type="molecule type" value="mRNA"/>
</dbReference>
<sequence>MDILDEYSEDYSKNFTLRFKFLHKASVTFFEINKTWWQRNGQFLIIIPLLMVQFGTMCIYIYNKLSQVQIYEIAYLMPPFLIAIQGFIKAIVILPNRDKINTIIKVLGEMWRAENLTKIQKKDKAAIFKKLNIYNSVSLWVSAVGVTQYLLTPLVETVVRRLILNQDCEMLLPLSCAYPFDSGHNWIVYLGVYVLQIFSMLLWVFFYTGPEWILVTISALIGSQMILLRDDILHMKPLTNSEMNGNVKRRSKNGEIPINVFINRHQKLIMLCQQLDEVFNRMIFVGLLFVGIITCFFRYAGKFSRGPTYMLNNYTAVFASLLQVLHLCYYGELLSGASMSIGEAAYQNPWYKGGTIYQKTVCFIIQRCQTSCSLTSMRYARVTLNMFAKVISTTWSYLSLMNNVYGD</sequence>
<accession>A0A2K8GKQ5</accession>
<comment type="subcellular location">
    <subcellularLocation>
        <location evidence="1 10">Cell membrane</location>
        <topology evidence="1 10">Multi-pass membrane protein</topology>
    </subcellularLocation>
</comment>
<feature type="transmembrane region" description="Helical" evidence="10">
    <location>
        <begin position="278"/>
        <end position="299"/>
    </location>
</feature>
<dbReference type="AlphaFoldDB" id="A0A2K8GKQ5"/>
<evidence type="ECO:0000313" key="11">
    <source>
        <dbReference type="EMBL" id="ARO70218.1"/>
    </source>
</evidence>
<feature type="transmembrane region" description="Helical" evidence="10">
    <location>
        <begin position="74"/>
        <end position="94"/>
    </location>
</feature>
<keyword evidence="7 10" id="KW-0472">Membrane</keyword>
<proteinExistence type="evidence at transcript level"/>
<evidence type="ECO:0000256" key="7">
    <source>
        <dbReference type="ARBA" id="ARBA00023136"/>
    </source>
</evidence>
<dbReference type="GO" id="GO:0005886">
    <property type="term" value="C:plasma membrane"/>
    <property type="evidence" value="ECO:0007669"/>
    <property type="project" value="UniProtKB-SubCell"/>
</dbReference>
<keyword evidence="9 10" id="KW-0807">Transducer</keyword>
<dbReference type="Pfam" id="PF02949">
    <property type="entry name" value="7tm_6"/>
    <property type="match status" value="1"/>
</dbReference>
<evidence type="ECO:0000256" key="6">
    <source>
        <dbReference type="ARBA" id="ARBA00022989"/>
    </source>
</evidence>
<dbReference type="GO" id="GO:0004984">
    <property type="term" value="F:olfactory receptor activity"/>
    <property type="evidence" value="ECO:0007669"/>
    <property type="project" value="InterPro"/>
</dbReference>
<reference evidence="11" key="1">
    <citation type="submission" date="2016-07" db="EMBL/GenBank/DDBJ databases">
        <authorList>
            <person name="Wan K."/>
            <person name="Booth B."/>
            <person name="Spirohn K."/>
            <person name="Hao T."/>
            <person name="Hu Y."/>
            <person name="Calderwood M."/>
            <person name="Hill D."/>
            <person name="Mohr S."/>
            <person name="Vidal M."/>
            <person name="Celniker S."/>
            <person name="Perrimon N."/>
        </authorList>
    </citation>
    <scope>NUCLEOTIDE SEQUENCE</scope>
</reference>
<evidence type="ECO:0000256" key="1">
    <source>
        <dbReference type="ARBA" id="ARBA00004651"/>
    </source>
</evidence>
<feature type="transmembrane region" description="Helical" evidence="10">
    <location>
        <begin position="311"/>
        <end position="330"/>
    </location>
</feature>
<dbReference type="GO" id="GO:0005549">
    <property type="term" value="F:odorant binding"/>
    <property type="evidence" value="ECO:0007669"/>
    <property type="project" value="InterPro"/>
</dbReference>
<dbReference type="GO" id="GO:0007165">
    <property type="term" value="P:signal transduction"/>
    <property type="evidence" value="ECO:0007669"/>
    <property type="project" value="UniProtKB-KW"/>
</dbReference>
<comment type="similarity">
    <text evidence="10">Belongs to the insect chemoreceptor superfamily. Heteromeric odorant receptor channel (TC 1.A.69) family.</text>
</comment>
<dbReference type="PANTHER" id="PTHR21137">
    <property type="entry name" value="ODORANT RECEPTOR"/>
    <property type="match status" value="1"/>
</dbReference>
<keyword evidence="5 10" id="KW-0552">Olfaction</keyword>
<organism evidence="11">
    <name type="scientific">Dendrolimus punctatus</name>
    <name type="common">masson pine moth</name>
    <dbReference type="NCBI Taxonomy" id="238572"/>
    <lineage>
        <taxon>Eukaryota</taxon>
        <taxon>Metazoa</taxon>
        <taxon>Ecdysozoa</taxon>
        <taxon>Arthropoda</taxon>
        <taxon>Hexapoda</taxon>
        <taxon>Insecta</taxon>
        <taxon>Pterygota</taxon>
        <taxon>Neoptera</taxon>
        <taxon>Endopterygota</taxon>
        <taxon>Lepidoptera</taxon>
        <taxon>Glossata</taxon>
        <taxon>Ditrysia</taxon>
        <taxon>Bombycoidea</taxon>
        <taxon>Lasiocampidae</taxon>
        <taxon>Dendrolimus</taxon>
    </lineage>
</organism>
<evidence type="ECO:0000256" key="2">
    <source>
        <dbReference type="ARBA" id="ARBA00022475"/>
    </source>
</evidence>